<dbReference type="InterPro" id="IPR039535">
    <property type="entry name" value="ASST-like"/>
</dbReference>
<dbReference type="PANTHER" id="PTHR35340:SF5">
    <property type="entry name" value="ASST-DOMAIN-CONTAINING PROTEIN"/>
    <property type="match status" value="1"/>
</dbReference>
<protein>
    <submittedName>
        <fullName evidence="1">Uncharacterized protein</fullName>
    </submittedName>
</protein>
<evidence type="ECO:0000313" key="2">
    <source>
        <dbReference type="Proteomes" id="UP001498421"/>
    </source>
</evidence>
<accession>A0ABR1HQ39</accession>
<gene>
    <name evidence="1" type="ORF">QQZ08_009285</name>
</gene>
<sequence length="162" mass="18162">MELKVQAFQGKDYITFWHGTDNGTFGEGFYLMLDESYEVFKKVTPVGQFTGDLHEFSITDTNTALMTIYHKQTANMPAFDIKDGCIFDSIFQVIDLVTGELFFEWRALDHFAINANGNYLISSRYMCAVAAISSDDGGVLWQLGGKRNSFEDLSQGAATNFT</sequence>
<comment type="caution">
    <text evidence="1">The sequence shown here is derived from an EMBL/GenBank/DDBJ whole genome shotgun (WGS) entry which is preliminary data.</text>
</comment>
<proteinExistence type="predicted"/>
<dbReference type="PANTHER" id="PTHR35340">
    <property type="entry name" value="PQQ ENZYME REPEAT PROTEIN-RELATED"/>
    <property type="match status" value="1"/>
</dbReference>
<dbReference type="EMBL" id="JAZAVK010000103">
    <property type="protein sequence ID" value="KAK7422927.1"/>
    <property type="molecule type" value="Genomic_DNA"/>
</dbReference>
<name>A0ABR1HQ39_9HYPO</name>
<dbReference type="Pfam" id="PF14269">
    <property type="entry name" value="Arylsulfotran_2"/>
    <property type="match status" value="2"/>
</dbReference>
<organism evidence="1 2">
    <name type="scientific">Neonectria magnoliae</name>
    <dbReference type="NCBI Taxonomy" id="2732573"/>
    <lineage>
        <taxon>Eukaryota</taxon>
        <taxon>Fungi</taxon>
        <taxon>Dikarya</taxon>
        <taxon>Ascomycota</taxon>
        <taxon>Pezizomycotina</taxon>
        <taxon>Sordariomycetes</taxon>
        <taxon>Hypocreomycetidae</taxon>
        <taxon>Hypocreales</taxon>
        <taxon>Nectriaceae</taxon>
        <taxon>Neonectria</taxon>
    </lineage>
</organism>
<evidence type="ECO:0000313" key="1">
    <source>
        <dbReference type="EMBL" id="KAK7422927.1"/>
    </source>
</evidence>
<reference evidence="1 2" key="1">
    <citation type="journal article" date="2025" name="Microbiol. Resour. Announc.">
        <title>Draft genome sequences for Neonectria magnoliae and Neonectria punicea, canker pathogens of Liriodendron tulipifera and Acer saccharum in West Virginia.</title>
        <authorList>
            <person name="Petronek H.M."/>
            <person name="Kasson M.T."/>
            <person name="Metheny A.M."/>
            <person name="Stauder C.M."/>
            <person name="Lovett B."/>
            <person name="Lynch S.C."/>
            <person name="Garnas J.R."/>
            <person name="Kasson L.R."/>
            <person name="Stajich J.E."/>
        </authorList>
    </citation>
    <scope>NUCLEOTIDE SEQUENCE [LARGE SCALE GENOMIC DNA]</scope>
    <source>
        <strain evidence="1 2">NRRL 64651</strain>
    </source>
</reference>
<dbReference type="Proteomes" id="UP001498421">
    <property type="component" value="Unassembled WGS sequence"/>
</dbReference>
<dbReference type="InterPro" id="IPR053143">
    <property type="entry name" value="Arylsulfate_ST"/>
</dbReference>
<keyword evidence="2" id="KW-1185">Reference proteome</keyword>